<reference evidence="2 3" key="2">
    <citation type="submission" date="2009-02" db="EMBL/GenBank/DDBJ databases">
        <title>Draft genome sequence of Clostridium asparagiforme (DSM 15981).</title>
        <authorList>
            <person name="Sudarsanam P."/>
            <person name="Ley R."/>
            <person name="Guruge J."/>
            <person name="Turnbaugh P.J."/>
            <person name="Mahowald M."/>
            <person name="Liep D."/>
            <person name="Gordon J."/>
        </authorList>
    </citation>
    <scope>NUCLEOTIDE SEQUENCE [LARGE SCALE GENOMIC DNA]</scope>
    <source>
        <strain evidence="2 3">DSM 15981</strain>
    </source>
</reference>
<dbReference type="Pfam" id="PF00462">
    <property type="entry name" value="Glutaredoxin"/>
    <property type="match status" value="1"/>
</dbReference>
<dbReference type="InterPro" id="IPR036249">
    <property type="entry name" value="Thioredoxin-like_sf"/>
</dbReference>
<dbReference type="GO" id="GO:0008998">
    <property type="term" value="F:ribonucleoside-triphosphate reductase (thioredoxin) activity"/>
    <property type="evidence" value="ECO:0007669"/>
    <property type="project" value="UniProtKB-EC"/>
</dbReference>
<dbReference type="GO" id="GO:0004748">
    <property type="term" value="F:ribonucleoside-diphosphate reductase activity, thioredoxin disulfide as acceptor"/>
    <property type="evidence" value="ECO:0007669"/>
    <property type="project" value="TreeGrafter"/>
</dbReference>
<name>C0CXR4_9FIRM</name>
<dbReference type="GO" id="GO:0009265">
    <property type="term" value="P:2'-deoxyribonucleotide biosynthetic process"/>
    <property type="evidence" value="ECO:0007669"/>
    <property type="project" value="TreeGrafter"/>
</dbReference>
<dbReference type="NCBIfam" id="TIGR02487">
    <property type="entry name" value="NrdD"/>
    <property type="match status" value="1"/>
</dbReference>
<dbReference type="InterPro" id="IPR002109">
    <property type="entry name" value="Glutaredoxin"/>
</dbReference>
<evidence type="ECO:0000313" key="3">
    <source>
        <dbReference type="Proteomes" id="UP000004756"/>
    </source>
</evidence>
<protein>
    <submittedName>
        <fullName evidence="2">Anaerobic ribonucleoside-triphosphate reductase</fullName>
        <ecNumber evidence="2">1.17.4.2</ecNumber>
    </submittedName>
</protein>
<dbReference type="Gene3D" id="3.40.30.10">
    <property type="entry name" value="Glutaredoxin"/>
    <property type="match status" value="1"/>
</dbReference>
<dbReference type="AlphaFoldDB" id="C0CXR4"/>
<dbReference type="CDD" id="cd02947">
    <property type="entry name" value="TRX_family"/>
    <property type="match status" value="1"/>
</dbReference>
<dbReference type="RefSeq" id="WP_007709153.1">
    <property type="nucleotide sequence ID" value="NZ_GG657591.1"/>
</dbReference>
<dbReference type="InterPro" id="IPR012833">
    <property type="entry name" value="NrdD"/>
</dbReference>
<dbReference type="Gene3D" id="3.20.70.20">
    <property type="match status" value="1"/>
</dbReference>
<dbReference type="EC" id="1.17.4.2" evidence="2"/>
<dbReference type="HOGENOM" id="CLU_508594_0_0_9"/>
<dbReference type="GO" id="GO:0031250">
    <property type="term" value="C:anaerobic ribonucleoside-triphosphate reductase complex"/>
    <property type="evidence" value="ECO:0007669"/>
    <property type="project" value="TreeGrafter"/>
</dbReference>
<accession>C0CXR4</accession>
<evidence type="ECO:0000313" key="2">
    <source>
        <dbReference type="EMBL" id="EEG56124.1"/>
    </source>
</evidence>
<dbReference type="EMBL" id="ACCJ01000093">
    <property type="protein sequence ID" value="EEG56124.1"/>
    <property type="molecule type" value="Genomic_DNA"/>
</dbReference>
<organism evidence="2 3">
    <name type="scientific">[Clostridium] asparagiforme DSM 15981</name>
    <dbReference type="NCBI Taxonomy" id="518636"/>
    <lineage>
        <taxon>Bacteria</taxon>
        <taxon>Bacillati</taxon>
        <taxon>Bacillota</taxon>
        <taxon>Clostridia</taxon>
        <taxon>Lachnospirales</taxon>
        <taxon>Lachnospiraceae</taxon>
        <taxon>Enterocloster</taxon>
    </lineage>
</organism>
<evidence type="ECO:0000259" key="1">
    <source>
        <dbReference type="Pfam" id="PF00462"/>
    </source>
</evidence>
<proteinExistence type="predicted"/>
<dbReference type="GO" id="GO:0006260">
    <property type="term" value="P:DNA replication"/>
    <property type="evidence" value="ECO:0007669"/>
    <property type="project" value="InterPro"/>
</dbReference>
<sequence>SNITLDWTVPNDLAELNAIVGGKEMDFKYKDCKAEMDLINKAFIETMIEGDANGRGFQYPIPTYSITNDFDWSDTENNRLLFEMTAKYGTPYFSNYINSDMQPSDVRSMCCRLRLDLRELRKKTGGFFGSGESTGSVGVVTINMPRIAYLSKDEKDFYERLDHMMDVSARSLKTKREVITKLLDQGLYPYTKRYLGTFSNHFSTIGLIGMNEAGLNARWVRKDMTDPECQKFTRDVLNHMRERLSDYQEMYGDLYNLEATPAESTTYRLAKHDKKRYPDIITAGAEGDTPYYTNSSHLPVDYTEDVFDALDIQDELQTLYTSGTVFHAFLGEKLPDWKAAANLVRTIAENYKLPYYTMSPTYSICKSHGYLAGEHFICPVCGAKAEVYSRITGYYRPVQNWNEGKTQEYKNRTNYDIHGSKLKHGVSHIKPESRCNAEEQKAAASKGEVKADTGLFLFTTKTCPNCKAAREFLKGMNYRVIDAEEHPELAEKFNIFQAPTLVVDFENDGIVQKFAGASNIRKFVEQNKEILRVSV</sequence>
<keyword evidence="2" id="KW-0560">Oxidoreductase</keyword>
<dbReference type="PANTHER" id="PTHR21075">
    <property type="entry name" value="ANAEROBIC RIBONUCLEOSIDE-TRIPHOSPHATE REDUCTASE"/>
    <property type="match status" value="1"/>
</dbReference>
<gene>
    <name evidence="2" type="primary">nrdD</name>
    <name evidence="2" type="ORF">CLOSTASPAR_01789</name>
</gene>
<dbReference type="SUPFAM" id="SSF51998">
    <property type="entry name" value="PFL-like glycyl radical enzymes"/>
    <property type="match status" value="1"/>
</dbReference>
<dbReference type="NCBIfam" id="NF006126">
    <property type="entry name" value="PRK08270.1"/>
    <property type="match status" value="1"/>
</dbReference>
<keyword evidence="3" id="KW-1185">Reference proteome</keyword>
<dbReference type="Pfam" id="PF13597">
    <property type="entry name" value="NRDD"/>
    <property type="match status" value="1"/>
</dbReference>
<feature type="non-terminal residue" evidence="2">
    <location>
        <position position="1"/>
    </location>
</feature>
<dbReference type="SUPFAM" id="SSF52833">
    <property type="entry name" value="Thioredoxin-like"/>
    <property type="match status" value="1"/>
</dbReference>
<dbReference type="PANTHER" id="PTHR21075:SF0">
    <property type="entry name" value="ANAEROBIC RIBONUCLEOSIDE-TRIPHOSPHATE REDUCTASE"/>
    <property type="match status" value="1"/>
</dbReference>
<reference evidence="2 3" key="1">
    <citation type="submission" date="2009-01" db="EMBL/GenBank/DDBJ databases">
        <authorList>
            <person name="Fulton L."/>
            <person name="Clifton S."/>
            <person name="Fulton B."/>
            <person name="Xu J."/>
            <person name="Minx P."/>
            <person name="Pepin K.H."/>
            <person name="Johnson M."/>
            <person name="Bhonagiri V."/>
            <person name="Nash W.E."/>
            <person name="Mardis E.R."/>
            <person name="Wilson R.K."/>
        </authorList>
    </citation>
    <scope>NUCLEOTIDE SEQUENCE [LARGE SCALE GENOMIC DNA]</scope>
    <source>
        <strain evidence="2 3">DSM 15981</strain>
    </source>
</reference>
<dbReference type="Proteomes" id="UP000004756">
    <property type="component" value="Unassembled WGS sequence"/>
</dbReference>
<comment type="caution">
    <text evidence="2">The sequence shown here is derived from an EMBL/GenBank/DDBJ whole genome shotgun (WGS) entry which is preliminary data.</text>
</comment>
<feature type="domain" description="Glutaredoxin" evidence="1">
    <location>
        <begin position="456"/>
        <end position="494"/>
    </location>
</feature>